<protein>
    <submittedName>
        <fullName evidence="12">TonB-dependent receptor domain-containing protein</fullName>
    </submittedName>
</protein>
<dbReference type="Gene3D" id="2.170.130.10">
    <property type="entry name" value="TonB-dependent receptor, plug domain"/>
    <property type="match status" value="1"/>
</dbReference>
<evidence type="ECO:0000256" key="2">
    <source>
        <dbReference type="ARBA" id="ARBA00022448"/>
    </source>
</evidence>
<keyword evidence="3 8" id="KW-1134">Transmembrane beta strand</keyword>
<dbReference type="SUPFAM" id="SSF49464">
    <property type="entry name" value="Carboxypeptidase regulatory domain-like"/>
    <property type="match status" value="1"/>
</dbReference>
<keyword evidence="5 9" id="KW-0798">TonB box</keyword>
<keyword evidence="2 8" id="KW-0813">Transport</keyword>
<dbReference type="InterPro" id="IPR039426">
    <property type="entry name" value="TonB-dep_rcpt-like"/>
</dbReference>
<evidence type="ECO:0000256" key="3">
    <source>
        <dbReference type="ARBA" id="ARBA00022452"/>
    </source>
</evidence>
<dbReference type="InterPro" id="IPR037066">
    <property type="entry name" value="Plug_dom_sf"/>
</dbReference>
<dbReference type="InterPro" id="IPR000531">
    <property type="entry name" value="Beta-barrel_TonB"/>
</dbReference>
<evidence type="ECO:0000256" key="5">
    <source>
        <dbReference type="ARBA" id="ARBA00023077"/>
    </source>
</evidence>
<feature type="domain" description="TonB-dependent receptor plug" evidence="11">
    <location>
        <begin position="138"/>
        <end position="236"/>
    </location>
</feature>
<dbReference type="InterPro" id="IPR008969">
    <property type="entry name" value="CarboxyPept-like_regulatory"/>
</dbReference>
<dbReference type="Pfam" id="PF07715">
    <property type="entry name" value="Plug"/>
    <property type="match status" value="1"/>
</dbReference>
<keyword evidence="7 8" id="KW-0998">Cell outer membrane</keyword>
<feature type="domain" description="TonB-dependent receptor-like beta-barrel" evidence="10">
    <location>
        <begin position="267"/>
        <end position="775"/>
    </location>
</feature>
<evidence type="ECO:0000256" key="1">
    <source>
        <dbReference type="ARBA" id="ARBA00004571"/>
    </source>
</evidence>
<keyword evidence="13" id="KW-1185">Reference proteome</keyword>
<keyword evidence="6 8" id="KW-0472">Membrane</keyword>
<evidence type="ECO:0000313" key="13">
    <source>
        <dbReference type="Proteomes" id="UP001597414"/>
    </source>
</evidence>
<dbReference type="Proteomes" id="UP001597414">
    <property type="component" value="Unassembled WGS sequence"/>
</dbReference>
<comment type="caution">
    <text evidence="12">The sequence shown here is derived from an EMBL/GenBank/DDBJ whole genome shotgun (WGS) entry which is preliminary data.</text>
</comment>
<evidence type="ECO:0000256" key="4">
    <source>
        <dbReference type="ARBA" id="ARBA00022692"/>
    </source>
</evidence>
<evidence type="ECO:0000256" key="7">
    <source>
        <dbReference type="ARBA" id="ARBA00023237"/>
    </source>
</evidence>
<reference evidence="13" key="1">
    <citation type="journal article" date="2019" name="Int. J. Syst. Evol. Microbiol.">
        <title>The Global Catalogue of Microorganisms (GCM) 10K type strain sequencing project: providing services to taxonomists for standard genome sequencing and annotation.</title>
        <authorList>
            <consortium name="The Broad Institute Genomics Platform"/>
            <consortium name="The Broad Institute Genome Sequencing Center for Infectious Disease"/>
            <person name="Wu L."/>
            <person name="Ma J."/>
        </authorList>
    </citation>
    <scope>NUCLEOTIDE SEQUENCE [LARGE SCALE GENOMIC DNA]</scope>
    <source>
        <strain evidence="13">KCTC 19812</strain>
    </source>
</reference>
<dbReference type="PROSITE" id="PS52016">
    <property type="entry name" value="TONB_DEPENDENT_REC_3"/>
    <property type="match status" value="1"/>
</dbReference>
<proteinExistence type="inferred from homology"/>
<dbReference type="Pfam" id="PF00593">
    <property type="entry name" value="TonB_dep_Rec_b-barrel"/>
    <property type="match status" value="1"/>
</dbReference>
<evidence type="ECO:0000256" key="6">
    <source>
        <dbReference type="ARBA" id="ARBA00023136"/>
    </source>
</evidence>
<comment type="subcellular location">
    <subcellularLocation>
        <location evidence="1 8">Cell outer membrane</location>
        <topology evidence="1 8">Multi-pass membrane protein</topology>
    </subcellularLocation>
</comment>
<evidence type="ECO:0000259" key="10">
    <source>
        <dbReference type="Pfam" id="PF00593"/>
    </source>
</evidence>
<evidence type="ECO:0000313" key="12">
    <source>
        <dbReference type="EMBL" id="MFD2202006.1"/>
    </source>
</evidence>
<dbReference type="PANTHER" id="PTHR30442:SF0">
    <property type="entry name" value="FE(3+) DICITRATE TRANSPORT PROTEIN FECA"/>
    <property type="match status" value="1"/>
</dbReference>
<dbReference type="SUPFAM" id="SSF56935">
    <property type="entry name" value="Porins"/>
    <property type="match status" value="1"/>
</dbReference>
<name>A0ABW5BBC0_9BACT</name>
<dbReference type="InterPro" id="IPR036942">
    <property type="entry name" value="Beta-barrel_TonB_sf"/>
</dbReference>
<keyword evidence="12" id="KW-0675">Receptor</keyword>
<organism evidence="12 13">
    <name type="scientific">Shivajiella indica</name>
    <dbReference type="NCBI Taxonomy" id="872115"/>
    <lineage>
        <taxon>Bacteria</taxon>
        <taxon>Pseudomonadati</taxon>
        <taxon>Bacteroidota</taxon>
        <taxon>Cytophagia</taxon>
        <taxon>Cytophagales</taxon>
        <taxon>Cyclobacteriaceae</taxon>
        <taxon>Shivajiella</taxon>
    </lineage>
</organism>
<dbReference type="Pfam" id="PF13715">
    <property type="entry name" value="CarbopepD_reg_2"/>
    <property type="match status" value="1"/>
</dbReference>
<dbReference type="Gene3D" id="2.40.170.20">
    <property type="entry name" value="TonB-dependent receptor, beta-barrel domain"/>
    <property type="match status" value="1"/>
</dbReference>
<gene>
    <name evidence="12" type="ORF">ACFSKV_10530</name>
</gene>
<dbReference type="PANTHER" id="PTHR30442">
    <property type="entry name" value="IRON III DICITRATE TRANSPORT PROTEIN FECA"/>
    <property type="match status" value="1"/>
</dbReference>
<keyword evidence="4 8" id="KW-0812">Transmembrane</keyword>
<accession>A0ABW5BBC0</accession>
<dbReference type="RefSeq" id="WP_380802310.1">
    <property type="nucleotide sequence ID" value="NZ_JBHUIV010000016.1"/>
</dbReference>
<evidence type="ECO:0000259" key="11">
    <source>
        <dbReference type="Pfam" id="PF07715"/>
    </source>
</evidence>
<evidence type="ECO:0000256" key="9">
    <source>
        <dbReference type="RuleBase" id="RU003357"/>
    </source>
</evidence>
<sequence length="809" mass="90974">MRIFYLLIVIFILSLPSAIAQKNILKGTILDENQSPVVGASVYLEGTVRGVQTDLTGNYILKDFSKGNYVLKVNMIGFKDASIPFSINDKESKELNIVLEENLLLLDAFEFSVSRGIMGQEKLPEVDNFRINAARKNEVIRVGEINANLAMNNSRQIFGRTPGISIWENDGSGIQLGVASRGLSPNRSWEFNVRMNGYDITPDPMGYPEAYFTPPMEVVEQIEIVRGASSLQYGPQFGGLMNFVMRKPDKSKRFSFETLNTVGNNGLFSTFNYLGGTEGKWNYTAYYQKRIGNGWRENGYFNTDHAHVEVNYAASNKLKLGLEMTYMTTESQQPGGLTDEQFKQDARQSTRSRNWFSTPWFVPALTAEYIVSENTKLSWKTFGTFAERNSVGFMRPINLEDDMGNRQLDRDFYTTYGSELRMISDYRILGKEQTLATGVRYFNGFIDRKQQGEGDAGSNMNFDLVDGGVYRRDLDFSNINYAAFAENIFRFSDKFLATAGVRLESIQSNMEGRFNIINGQEIPLNPQNRTRNFLLFGLGSEYRLTPNTEFYTNFSQAYRPVLISDLTPPATTDVIDQNLQDSRGYNFDFGYRGGLGTYLKFDMSYFYLNYADRIGTIAQVDPNGTIYQYRTNLGNSVSQGFEGYVEFDPVTAFFKSSRYGYVHFFASIAFIDAVYGDLATTIVSNGEIIPGNLKGNRVENAPRKINRYGVTYQVKNYSVTWQLSDIGDAFSDASNTLEPNAAATVGLIPAYQVQDLSGSATFAKKYILKAGVNNLTNTMYFTRRAGGYPGPGIMPADGRTFYITLGLKL</sequence>
<dbReference type="InterPro" id="IPR012910">
    <property type="entry name" value="Plug_dom"/>
</dbReference>
<evidence type="ECO:0000256" key="8">
    <source>
        <dbReference type="PROSITE-ProRule" id="PRU01360"/>
    </source>
</evidence>
<dbReference type="EMBL" id="JBHUIV010000016">
    <property type="protein sequence ID" value="MFD2202006.1"/>
    <property type="molecule type" value="Genomic_DNA"/>
</dbReference>
<comment type="similarity">
    <text evidence="8 9">Belongs to the TonB-dependent receptor family.</text>
</comment>
<dbReference type="Gene3D" id="2.60.40.1120">
    <property type="entry name" value="Carboxypeptidase-like, regulatory domain"/>
    <property type="match status" value="1"/>
</dbReference>